<name>A0AA40V7Z4_STUST</name>
<accession>A0AA40V7Z4</accession>
<proteinExistence type="predicted"/>
<evidence type="ECO:0000313" key="1">
    <source>
        <dbReference type="EMBL" id="MBA1305308.1"/>
    </source>
</evidence>
<dbReference type="EMBL" id="JAAMRD010000009">
    <property type="protein sequence ID" value="MBA1305308.1"/>
    <property type="molecule type" value="Genomic_DNA"/>
</dbReference>
<dbReference type="Proteomes" id="UP001138621">
    <property type="component" value="Unassembled WGS sequence"/>
</dbReference>
<sequence length="199" mass="21287">MEVVSVRYPSLEHHGTAAEVFGSSGQPKAERNDWPLVLRAECAACRQAVADLSKDNSSFANVSLGRIIRVVLTLASGIVALVWRRGGIGMRFLATLVVTVELRARQAKAQAASSLAVAALDCPAPMSVRALSLARRRHERIANEARSVAAYVIALGSNVKLRHRAWSAHSTAKTASYFPGALVFADRDKASTPGKAEVL</sequence>
<evidence type="ECO:0000313" key="2">
    <source>
        <dbReference type="Proteomes" id="UP001138621"/>
    </source>
</evidence>
<reference evidence="1" key="1">
    <citation type="submission" date="2020-02" db="EMBL/GenBank/DDBJ databases">
        <title>Synteny-based analysis reveals conserved mechanism for high triclosan tolerance in Pseudomonas, as well as instances of horizontal transfer.</title>
        <authorList>
            <person name="Mcfarland A.G."/>
            <person name="Bertucci H.K."/>
            <person name="Litmann E."/>
            <person name="Shen J."/>
            <person name="Huttenhower C."/>
            <person name="Hartmann E.M."/>
        </authorList>
    </citation>
    <scope>NUCLEOTIDE SEQUENCE</scope>
    <source>
        <strain evidence="1">109A1</strain>
    </source>
</reference>
<organism evidence="1 2">
    <name type="scientific">Stutzerimonas stutzeri</name>
    <name type="common">Pseudomonas stutzeri</name>
    <dbReference type="NCBI Taxonomy" id="316"/>
    <lineage>
        <taxon>Bacteria</taxon>
        <taxon>Pseudomonadati</taxon>
        <taxon>Pseudomonadota</taxon>
        <taxon>Gammaproteobacteria</taxon>
        <taxon>Pseudomonadales</taxon>
        <taxon>Pseudomonadaceae</taxon>
        <taxon>Stutzerimonas</taxon>
    </lineage>
</organism>
<comment type="caution">
    <text evidence="1">The sequence shown here is derived from an EMBL/GenBank/DDBJ whole genome shotgun (WGS) entry which is preliminary data.</text>
</comment>
<dbReference type="AlphaFoldDB" id="A0AA40V7Z4"/>
<protein>
    <submittedName>
        <fullName evidence="1">Uncharacterized protein</fullName>
    </submittedName>
</protein>
<gene>
    <name evidence="1" type="ORF">G7024_12930</name>
</gene>
<dbReference type="RefSeq" id="WP_181090589.1">
    <property type="nucleotide sequence ID" value="NZ_JAAMQV010000003.1"/>
</dbReference>